<reference evidence="2 3" key="1">
    <citation type="submission" date="2023-09" db="EMBL/GenBank/DDBJ databases">
        <title>Novel taxa isolated from Blanes Bay.</title>
        <authorList>
            <person name="Rey-Velasco X."/>
            <person name="Lucena T."/>
        </authorList>
    </citation>
    <scope>NUCLEOTIDE SEQUENCE [LARGE SCALE GENOMIC DNA]</scope>
    <source>
        <strain evidence="2 3">S356</strain>
    </source>
</reference>
<evidence type="ECO:0000313" key="3">
    <source>
        <dbReference type="Proteomes" id="UP001257277"/>
    </source>
</evidence>
<protein>
    <submittedName>
        <fullName evidence="2">GNAT family N-acetyltransferase</fullName>
    </submittedName>
</protein>
<dbReference type="RefSeq" id="WP_349240609.1">
    <property type="nucleotide sequence ID" value="NZ_JAVTTO010000001.1"/>
</dbReference>
<dbReference type="SUPFAM" id="SSF55729">
    <property type="entry name" value="Acyl-CoA N-acyltransferases (Nat)"/>
    <property type="match status" value="1"/>
</dbReference>
<proteinExistence type="predicted"/>
<feature type="domain" description="N-acetyltransferase" evidence="1">
    <location>
        <begin position="8"/>
        <end position="179"/>
    </location>
</feature>
<dbReference type="InterPro" id="IPR050276">
    <property type="entry name" value="MshD_Acetyltransferase"/>
</dbReference>
<dbReference type="Pfam" id="PF00583">
    <property type="entry name" value="Acetyltransf_1"/>
    <property type="match status" value="1"/>
</dbReference>
<gene>
    <name evidence="2" type="ORF">RQM59_03165</name>
</gene>
<dbReference type="CDD" id="cd04301">
    <property type="entry name" value="NAT_SF"/>
    <property type="match status" value="1"/>
</dbReference>
<sequence>MMKISETIYLKSITEHDLDDLRTLMDKIYHPAYINYWKDKGDWYVSDLYNEENLHQELQENEADYFFILLKDVIIGIMRTVWNLDTNYQPDKNYVKLHRLYIDQEIQNKGIGKKIMSWLIKTATEKGYKKLWLEVMEKQHQAVHFYKKLDFTEVDKVMVDFPLLYDNYRGMYKMVKELKK</sequence>
<name>A0ABU3LCT9_9FLAO</name>
<dbReference type="PANTHER" id="PTHR43617:SF22">
    <property type="entry name" value="L-AMINO ACID N-ACETYLTRANSFERASE AAAT"/>
    <property type="match status" value="1"/>
</dbReference>
<comment type="caution">
    <text evidence="2">The sequence shown here is derived from an EMBL/GenBank/DDBJ whole genome shotgun (WGS) entry which is preliminary data.</text>
</comment>
<keyword evidence="3" id="KW-1185">Reference proteome</keyword>
<evidence type="ECO:0000259" key="1">
    <source>
        <dbReference type="PROSITE" id="PS51186"/>
    </source>
</evidence>
<dbReference type="InterPro" id="IPR000182">
    <property type="entry name" value="GNAT_dom"/>
</dbReference>
<dbReference type="InterPro" id="IPR016181">
    <property type="entry name" value="Acyl_CoA_acyltransferase"/>
</dbReference>
<organism evidence="2 3">
    <name type="scientific">Asprobacillus argus</name>
    <dbReference type="NCBI Taxonomy" id="3076534"/>
    <lineage>
        <taxon>Bacteria</taxon>
        <taxon>Pseudomonadati</taxon>
        <taxon>Bacteroidota</taxon>
        <taxon>Flavobacteriia</taxon>
        <taxon>Flavobacteriales</taxon>
        <taxon>Flavobacteriaceae</taxon>
        <taxon>Asprobacillus</taxon>
    </lineage>
</organism>
<dbReference type="EMBL" id="JAVTTO010000001">
    <property type="protein sequence ID" value="MDT7831362.1"/>
    <property type="molecule type" value="Genomic_DNA"/>
</dbReference>
<dbReference type="PROSITE" id="PS51186">
    <property type="entry name" value="GNAT"/>
    <property type="match status" value="1"/>
</dbReference>
<dbReference type="PANTHER" id="PTHR43617">
    <property type="entry name" value="L-AMINO ACID N-ACETYLTRANSFERASE"/>
    <property type="match status" value="1"/>
</dbReference>
<accession>A0ABU3LCT9</accession>
<evidence type="ECO:0000313" key="2">
    <source>
        <dbReference type="EMBL" id="MDT7831362.1"/>
    </source>
</evidence>
<dbReference type="Proteomes" id="UP001257277">
    <property type="component" value="Unassembled WGS sequence"/>
</dbReference>
<dbReference type="Gene3D" id="3.40.630.30">
    <property type="match status" value="1"/>
</dbReference>